<evidence type="ECO:0000259" key="8">
    <source>
        <dbReference type="SMART" id="SM00852"/>
    </source>
</evidence>
<dbReference type="EC" id="2.10.1.1" evidence="7"/>
<dbReference type="Gene3D" id="3.40.980.10">
    <property type="entry name" value="MoaB/Mog-like domain"/>
    <property type="match status" value="1"/>
</dbReference>
<comment type="cofactor">
    <cofactor evidence="7">
        <name>Mg(2+)</name>
        <dbReference type="ChEBI" id="CHEBI:18420"/>
    </cofactor>
</comment>
<dbReference type="PANTHER" id="PTHR10192">
    <property type="entry name" value="MOLYBDOPTERIN BIOSYNTHESIS PROTEIN"/>
    <property type="match status" value="1"/>
</dbReference>
<dbReference type="PANTHER" id="PTHR10192:SF5">
    <property type="entry name" value="GEPHYRIN"/>
    <property type="match status" value="1"/>
</dbReference>
<keyword evidence="10" id="KW-1185">Reference proteome</keyword>
<dbReference type="GO" id="GO:0006777">
    <property type="term" value="P:Mo-molybdopterin cofactor biosynthetic process"/>
    <property type="evidence" value="ECO:0007669"/>
    <property type="project" value="UniProtKB-UniRule"/>
</dbReference>
<dbReference type="Gene3D" id="2.170.190.11">
    <property type="entry name" value="Molybdopterin biosynthesis moea protein, domain 3"/>
    <property type="match status" value="1"/>
</dbReference>
<keyword evidence="4 7" id="KW-0500">Molybdenum</keyword>
<dbReference type="Pfam" id="PF03453">
    <property type="entry name" value="MoeA_N"/>
    <property type="match status" value="1"/>
</dbReference>
<dbReference type="InterPro" id="IPR036425">
    <property type="entry name" value="MoaB/Mog-like_dom_sf"/>
</dbReference>
<evidence type="ECO:0000313" key="10">
    <source>
        <dbReference type="Proteomes" id="UP000193309"/>
    </source>
</evidence>
<name>A0A1X7IMW4_9CORY</name>
<dbReference type="EMBL" id="FXAR01000002">
    <property type="protein sequence ID" value="SMG15966.1"/>
    <property type="molecule type" value="Genomic_DNA"/>
</dbReference>
<keyword evidence="5 7" id="KW-0501">Molybdenum cofactor biosynthesis</keyword>
<organism evidence="9 10">
    <name type="scientific">Corynebacterium pollutisoli</name>
    <dbReference type="NCBI Taxonomy" id="1610489"/>
    <lineage>
        <taxon>Bacteria</taxon>
        <taxon>Bacillati</taxon>
        <taxon>Actinomycetota</taxon>
        <taxon>Actinomycetes</taxon>
        <taxon>Mycobacteriales</taxon>
        <taxon>Corynebacteriaceae</taxon>
        <taxon>Corynebacterium</taxon>
    </lineage>
</organism>
<keyword evidence="7" id="KW-0479">Metal-binding</keyword>
<dbReference type="SUPFAM" id="SSF63867">
    <property type="entry name" value="MoeA C-terminal domain-like"/>
    <property type="match status" value="1"/>
</dbReference>
<dbReference type="GO" id="GO:0005829">
    <property type="term" value="C:cytosol"/>
    <property type="evidence" value="ECO:0007669"/>
    <property type="project" value="TreeGrafter"/>
</dbReference>
<sequence>MVRMRTPEDHAAAVAAVLPARGTETVPLGAALGRVLAAPFHAVADSPLFDNSQMDGFALPSPGGTYEVGPTIAAGQDPDALYPEGLGGRAAPIMTGARLPRGTVAVVAVETCEPPEFLEPGTRLRTPPAPEGQFIRRAGVDVTAGQLLIDAPVPLTPLHLGVLAGQGVSEVEVLARAGVLLCTGGAEVGVGGAAGIPDVNTPLLRALCERAGIDVRGVVRTDDDPEALARELEAGVDKHRPTAIITSGGISAGKFEVVRQVLEGGWFGKVAQQPGGPQGISTFRGAPVISLPGNPISTLVSFRLFVAPLLGHAPPPVELPVAADAPGLPGRDQFLRGTHGARAVPLGGAGSHFLGQAADATCLIRIPAGGASAGDNVTVYPL</sequence>
<comment type="pathway">
    <text evidence="2 7">Cofactor biosynthesis; molybdopterin biosynthesis.</text>
</comment>
<dbReference type="AlphaFoldDB" id="A0A1X7IMW4"/>
<evidence type="ECO:0000256" key="4">
    <source>
        <dbReference type="ARBA" id="ARBA00022505"/>
    </source>
</evidence>
<dbReference type="Gene3D" id="3.90.105.10">
    <property type="entry name" value="Molybdopterin biosynthesis moea protein, domain 2"/>
    <property type="match status" value="1"/>
</dbReference>
<dbReference type="InterPro" id="IPR038987">
    <property type="entry name" value="MoeA-like"/>
</dbReference>
<keyword evidence="7 9" id="KW-0808">Transferase</keyword>
<evidence type="ECO:0000256" key="1">
    <source>
        <dbReference type="ARBA" id="ARBA00002901"/>
    </source>
</evidence>
<dbReference type="InterPro" id="IPR005110">
    <property type="entry name" value="MoeA_linker/N"/>
</dbReference>
<comment type="similarity">
    <text evidence="3 7">Belongs to the MoeA family.</text>
</comment>
<dbReference type="GO" id="GO:0046872">
    <property type="term" value="F:metal ion binding"/>
    <property type="evidence" value="ECO:0007669"/>
    <property type="project" value="UniProtKB-UniRule"/>
</dbReference>
<reference evidence="10" key="1">
    <citation type="submission" date="2017-04" db="EMBL/GenBank/DDBJ databases">
        <authorList>
            <person name="Varghese N."/>
            <person name="Submissions S."/>
        </authorList>
    </citation>
    <scope>NUCLEOTIDE SEQUENCE [LARGE SCALE GENOMIC DNA]</scope>
    <source>
        <strain evidence="10">VDS</strain>
    </source>
</reference>
<accession>A0A1X7IMW4</accession>
<dbReference type="InterPro" id="IPR036688">
    <property type="entry name" value="MoeA_C_domain_IV_sf"/>
</dbReference>
<protein>
    <recommendedName>
        <fullName evidence="7">Molybdopterin molybdenumtransferase</fullName>
        <ecNumber evidence="7">2.10.1.1</ecNumber>
    </recommendedName>
</protein>
<comment type="catalytic activity">
    <reaction evidence="6">
        <text>adenylyl-molybdopterin + molybdate = Mo-molybdopterin + AMP + H(+)</text>
        <dbReference type="Rhea" id="RHEA:35047"/>
        <dbReference type="ChEBI" id="CHEBI:15378"/>
        <dbReference type="ChEBI" id="CHEBI:36264"/>
        <dbReference type="ChEBI" id="CHEBI:62727"/>
        <dbReference type="ChEBI" id="CHEBI:71302"/>
        <dbReference type="ChEBI" id="CHEBI:456215"/>
        <dbReference type="EC" id="2.10.1.1"/>
    </reaction>
</comment>
<proteinExistence type="inferred from homology"/>
<dbReference type="InterPro" id="IPR005111">
    <property type="entry name" value="MoeA_C_domain_IV"/>
</dbReference>
<dbReference type="UniPathway" id="UPA00344"/>
<dbReference type="SUPFAM" id="SSF53218">
    <property type="entry name" value="Molybdenum cofactor biosynthesis proteins"/>
    <property type="match status" value="1"/>
</dbReference>
<dbReference type="SUPFAM" id="SSF63882">
    <property type="entry name" value="MoeA N-terminal region -like"/>
    <property type="match status" value="1"/>
</dbReference>
<dbReference type="SMART" id="SM00852">
    <property type="entry name" value="MoCF_biosynth"/>
    <property type="match status" value="1"/>
</dbReference>
<evidence type="ECO:0000256" key="6">
    <source>
        <dbReference type="ARBA" id="ARBA00047317"/>
    </source>
</evidence>
<comment type="function">
    <text evidence="1 7">Catalyzes the insertion of molybdate into adenylated molybdopterin with the concomitant release of AMP.</text>
</comment>
<evidence type="ECO:0000256" key="3">
    <source>
        <dbReference type="ARBA" id="ARBA00010763"/>
    </source>
</evidence>
<gene>
    <name evidence="9" type="ORF">SAMN06295981_0788</name>
</gene>
<dbReference type="GO" id="GO:0061599">
    <property type="term" value="F:molybdopterin molybdotransferase activity"/>
    <property type="evidence" value="ECO:0007669"/>
    <property type="project" value="UniProtKB-UniRule"/>
</dbReference>
<evidence type="ECO:0000256" key="2">
    <source>
        <dbReference type="ARBA" id="ARBA00005046"/>
    </source>
</evidence>
<evidence type="ECO:0000313" key="9">
    <source>
        <dbReference type="EMBL" id="SMG15966.1"/>
    </source>
</evidence>
<dbReference type="InterPro" id="IPR001453">
    <property type="entry name" value="MoaB/Mog_dom"/>
</dbReference>
<dbReference type="STRING" id="1610489.SAMN06295981_0788"/>
<evidence type="ECO:0000256" key="7">
    <source>
        <dbReference type="RuleBase" id="RU365090"/>
    </source>
</evidence>
<feature type="domain" description="MoaB/Mog" evidence="8">
    <location>
        <begin position="179"/>
        <end position="312"/>
    </location>
</feature>
<dbReference type="Pfam" id="PF00994">
    <property type="entry name" value="MoCF_biosynth"/>
    <property type="match status" value="1"/>
</dbReference>
<dbReference type="Pfam" id="PF03454">
    <property type="entry name" value="MoeA_C"/>
    <property type="match status" value="1"/>
</dbReference>
<evidence type="ECO:0000256" key="5">
    <source>
        <dbReference type="ARBA" id="ARBA00023150"/>
    </source>
</evidence>
<dbReference type="CDD" id="cd00887">
    <property type="entry name" value="MoeA"/>
    <property type="match status" value="1"/>
</dbReference>
<dbReference type="Gene3D" id="2.40.340.10">
    <property type="entry name" value="MoeA, C-terminal, domain IV"/>
    <property type="match status" value="1"/>
</dbReference>
<dbReference type="Proteomes" id="UP000193309">
    <property type="component" value="Unassembled WGS sequence"/>
</dbReference>
<dbReference type="InterPro" id="IPR036135">
    <property type="entry name" value="MoeA_linker/N_sf"/>
</dbReference>
<keyword evidence="7" id="KW-0460">Magnesium</keyword>